<name>A0A1Q3ATC5_CEPFO</name>
<dbReference type="PANTHER" id="PTHR33710:SF77">
    <property type="entry name" value="DNASE I-LIKE SUPERFAMILY PROTEIN"/>
    <property type="match status" value="1"/>
</dbReference>
<dbReference type="SUPFAM" id="SSF56219">
    <property type="entry name" value="DNase I-like"/>
    <property type="match status" value="1"/>
</dbReference>
<proteinExistence type="predicted"/>
<sequence>MFSVVYASPIPTMREILWGSMFEWSNQFDISWLVMSDLNDFAIPSEHKGKKKPSLTRCLKFQENLNRCGLIDLGFNGPCFTWTNCRKGLENVQVRLDRCLANPSWKEFFPEALLNHLPRTHSDHNPSLPGSLALSLRFRCCFPTGLETE</sequence>
<protein>
    <submittedName>
        <fullName evidence="1">Exo_endo_phos domain-containing protein</fullName>
    </submittedName>
</protein>
<evidence type="ECO:0000313" key="1">
    <source>
        <dbReference type="EMBL" id="GAV58997.1"/>
    </source>
</evidence>
<gene>
    <name evidence="1" type="ORF">CFOL_v3_02530</name>
</gene>
<dbReference type="AlphaFoldDB" id="A0A1Q3ATC5"/>
<organism evidence="1 2">
    <name type="scientific">Cephalotus follicularis</name>
    <name type="common">Albany pitcher plant</name>
    <dbReference type="NCBI Taxonomy" id="3775"/>
    <lineage>
        <taxon>Eukaryota</taxon>
        <taxon>Viridiplantae</taxon>
        <taxon>Streptophyta</taxon>
        <taxon>Embryophyta</taxon>
        <taxon>Tracheophyta</taxon>
        <taxon>Spermatophyta</taxon>
        <taxon>Magnoliopsida</taxon>
        <taxon>eudicotyledons</taxon>
        <taxon>Gunneridae</taxon>
        <taxon>Pentapetalae</taxon>
        <taxon>rosids</taxon>
        <taxon>fabids</taxon>
        <taxon>Oxalidales</taxon>
        <taxon>Cephalotaceae</taxon>
        <taxon>Cephalotus</taxon>
    </lineage>
</organism>
<accession>A0A1Q3ATC5</accession>
<comment type="caution">
    <text evidence="1">The sequence shown here is derived from an EMBL/GenBank/DDBJ whole genome shotgun (WGS) entry which is preliminary data.</text>
</comment>
<dbReference type="EMBL" id="BDDD01000092">
    <property type="protein sequence ID" value="GAV58997.1"/>
    <property type="molecule type" value="Genomic_DNA"/>
</dbReference>
<dbReference type="InterPro" id="IPR036691">
    <property type="entry name" value="Endo/exonu/phosph_ase_sf"/>
</dbReference>
<keyword evidence="2" id="KW-1185">Reference proteome</keyword>
<reference evidence="2" key="1">
    <citation type="submission" date="2016-04" db="EMBL/GenBank/DDBJ databases">
        <title>Cephalotus genome sequencing.</title>
        <authorList>
            <person name="Fukushima K."/>
            <person name="Hasebe M."/>
            <person name="Fang X."/>
        </authorList>
    </citation>
    <scope>NUCLEOTIDE SEQUENCE [LARGE SCALE GENOMIC DNA]</scope>
    <source>
        <strain evidence="2">cv. St1</strain>
    </source>
</reference>
<dbReference type="Proteomes" id="UP000187406">
    <property type="component" value="Unassembled WGS sequence"/>
</dbReference>
<dbReference type="OrthoDB" id="1113909at2759"/>
<dbReference type="Gene3D" id="3.60.10.10">
    <property type="entry name" value="Endonuclease/exonuclease/phosphatase"/>
    <property type="match status" value="1"/>
</dbReference>
<evidence type="ECO:0000313" key="2">
    <source>
        <dbReference type="Proteomes" id="UP000187406"/>
    </source>
</evidence>
<dbReference type="PANTHER" id="PTHR33710">
    <property type="entry name" value="BNAC02G09200D PROTEIN"/>
    <property type="match status" value="1"/>
</dbReference>
<dbReference type="InParanoid" id="A0A1Q3ATC5"/>